<feature type="transmembrane region" description="Helical" evidence="5">
    <location>
        <begin position="142"/>
        <end position="163"/>
    </location>
</feature>
<dbReference type="Pfam" id="PF00892">
    <property type="entry name" value="EamA"/>
    <property type="match status" value="1"/>
</dbReference>
<dbReference type="OrthoDB" id="306876at2759"/>
<keyword evidence="2 5" id="KW-0812">Transmembrane</keyword>
<comment type="caution">
    <text evidence="7">The sequence shown here is derived from an EMBL/GenBank/DDBJ whole genome shotgun (WGS) entry which is preliminary data.</text>
</comment>
<keyword evidence="3 5" id="KW-1133">Transmembrane helix</keyword>
<evidence type="ECO:0000259" key="6">
    <source>
        <dbReference type="Pfam" id="PF00892"/>
    </source>
</evidence>
<name>A0A9Q1HMA4_HOLLE</name>
<dbReference type="GO" id="GO:0016020">
    <property type="term" value="C:membrane"/>
    <property type="evidence" value="ECO:0007669"/>
    <property type="project" value="UniProtKB-SubCell"/>
</dbReference>
<evidence type="ECO:0000256" key="3">
    <source>
        <dbReference type="ARBA" id="ARBA00022989"/>
    </source>
</evidence>
<dbReference type="SUPFAM" id="SSF103481">
    <property type="entry name" value="Multidrug resistance efflux transporter EmrE"/>
    <property type="match status" value="1"/>
</dbReference>
<protein>
    <submittedName>
        <fullName evidence="7">Solute carrier family 35 member G1</fullName>
    </submittedName>
</protein>
<dbReference type="AlphaFoldDB" id="A0A9Q1HMA4"/>
<gene>
    <name evidence="7" type="ORF">HOLleu_04405</name>
</gene>
<feature type="domain" description="EamA" evidence="6">
    <location>
        <begin position="26"/>
        <end position="158"/>
    </location>
</feature>
<sequence length="206" mass="23233">MPTEDIQVDSTACSFRKGILLLRRRYGLVLASLLPVAFCLQSLFVYVLTDTLDSFQIVFMLTPVYMICTFLLLLYARVRPPLDYRNYLWLLGSGSTQATNTCLFTLSLSYLPVGDSVTVMYTAAIQVGFFSRIILKEPLRLFDVLFALLALAGVIFIARPPFLFRSNDQTSYNNVTIYGVVFALFGSSTLALYSVFNRKLSFSWGK</sequence>
<evidence type="ECO:0000256" key="2">
    <source>
        <dbReference type="ARBA" id="ARBA00022692"/>
    </source>
</evidence>
<keyword evidence="8" id="KW-1185">Reference proteome</keyword>
<reference evidence="7" key="1">
    <citation type="submission" date="2021-10" db="EMBL/GenBank/DDBJ databases">
        <title>Tropical sea cucumber genome reveals ecological adaptation and Cuvierian tubules defense mechanism.</title>
        <authorList>
            <person name="Chen T."/>
        </authorList>
    </citation>
    <scope>NUCLEOTIDE SEQUENCE</scope>
    <source>
        <strain evidence="7">Nanhai2018</strain>
        <tissue evidence="7">Muscle</tissue>
    </source>
</reference>
<feature type="transmembrane region" description="Helical" evidence="5">
    <location>
        <begin position="117"/>
        <end position="135"/>
    </location>
</feature>
<proteinExistence type="predicted"/>
<feature type="transmembrane region" description="Helical" evidence="5">
    <location>
        <begin position="87"/>
        <end position="111"/>
    </location>
</feature>
<dbReference type="Proteomes" id="UP001152320">
    <property type="component" value="Chromosome 1"/>
</dbReference>
<comment type="subcellular location">
    <subcellularLocation>
        <location evidence="1">Membrane</location>
        <topology evidence="1">Multi-pass membrane protein</topology>
    </subcellularLocation>
</comment>
<dbReference type="InterPro" id="IPR037185">
    <property type="entry name" value="EmrE-like"/>
</dbReference>
<dbReference type="PANTHER" id="PTHR22911">
    <property type="entry name" value="ACYL-MALONYL CONDENSING ENZYME-RELATED"/>
    <property type="match status" value="1"/>
</dbReference>
<evidence type="ECO:0000256" key="5">
    <source>
        <dbReference type="SAM" id="Phobius"/>
    </source>
</evidence>
<accession>A0A9Q1HMA4</accession>
<feature type="transmembrane region" description="Helical" evidence="5">
    <location>
        <begin position="26"/>
        <end position="48"/>
    </location>
</feature>
<evidence type="ECO:0000313" key="8">
    <source>
        <dbReference type="Proteomes" id="UP001152320"/>
    </source>
</evidence>
<feature type="transmembrane region" description="Helical" evidence="5">
    <location>
        <begin position="175"/>
        <end position="196"/>
    </location>
</feature>
<evidence type="ECO:0000313" key="7">
    <source>
        <dbReference type="EMBL" id="KAJ8051001.1"/>
    </source>
</evidence>
<evidence type="ECO:0000256" key="1">
    <source>
        <dbReference type="ARBA" id="ARBA00004141"/>
    </source>
</evidence>
<evidence type="ECO:0000256" key="4">
    <source>
        <dbReference type="ARBA" id="ARBA00023136"/>
    </source>
</evidence>
<dbReference type="PANTHER" id="PTHR22911:SF6">
    <property type="entry name" value="SOLUTE CARRIER FAMILY 35 MEMBER G1"/>
    <property type="match status" value="1"/>
</dbReference>
<organism evidence="7 8">
    <name type="scientific">Holothuria leucospilota</name>
    <name type="common">Black long sea cucumber</name>
    <name type="synonym">Mertensiothuria leucospilota</name>
    <dbReference type="NCBI Taxonomy" id="206669"/>
    <lineage>
        <taxon>Eukaryota</taxon>
        <taxon>Metazoa</taxon>
        <taxon>Echinodermata</taxon>
        <taxon>Eleutherozoa</taxon>
        <taxon>Echinozoa</taxon>
        <taxon>Holothuroidea</taxon>
        <taxon>Aspidochirotacea</taxon>
        <taxon>Aspidochirotida</taxon>
        <taxon>Holothuriidae</taxon>
        <taxon>Holothuria</taxon>
    </lineage>
</organism>
<keyword evidence="4 5" id="KW-0472">Membrane</keyword>
<dbReference type="InterPro" id="IPR000620">
    <property type="entry name" value="EamA_dom"/>
</dbReference>
<dbReference type="EMBL" id="JAIZAY010000001">
    <property type="protein sequence ID" value="KAJ8051001.1"/>
    <property type="molecule type" value="Genomic_DNA"/>
</dbReference>
<feature type="transmembrane region" description="Helical" evidence="5">
    <location>
        <begin position="54"/>
        <end position="75"/>
    </location>
</feature>